<feature type="transmembrane region" description="Helical" evidence="1">
    <location>
        <begin position="102"/>
        <end position="121"/>
    </location>
</feature>
<dbReference type="Proteomes" id="UP000472755">
    <property type="component" value="Unassembled WGS sequence"/>
</dbReference>
<dbReference type="AlphaFoldDB" id="A0A6L6LRM2"/>
<proteinExistence type="predicted"/>
<sequence length="167" mass="18375">MYTREWKFTVFSGGGNVLFTLFLALLSLVAWEHIKPLFARCAACAALFVCAALLPLDWGWYALAIVWGCFYMRDRSGRPALLLCGICGNCRVALAWRAAQFGLAVSAIFRCVFFAFANAAVRRHARRRCAREVEVLPHLSGAVYLNSAAWHAACALSSAPQCRALAP</sequence>
<feature type="transmembrane region" description="Helical" evidence="1">
    <location>
        <begin position="9"/>
        <end position="31"/>
    </location>
</feature>
<keyword evidence="1" id="KW-1133">Transmembrane helix</keyword>
<dbReference type="InterPro" id="IPR008875">
    <property type="entry name" value="TraX"/>
</dbReference>
<accession>A0A6L6LRM2</accession>
<gene>
    <name evidence="2" type="ORF">GMD59_08720</name>
</gene>
<organism evidence="2 3">
    <name type="scientific">Ruthenibacterium lactatiformans</name>
    <dbReference type="NCBI Taxonomy" id="1550024"/>
    <lineage>
        <taxon>Bacteria</taxon>
        <taxon>Bacillati</taxon>
        <taxon>Bacillota</taxon>
        <taxon>Clostridia</taxon>
        <taxon>Eubacteriales</taxon>
        <taxon>Oscillospiraceae</taxon>
        <taxon>Ruthenibacterium</taxon>
    </lineage>
</organism>
<evidence type="ECO:0000313" key="2">
    <source>
        <dbReference type="EMBL" id="MTS27370.1"/>
    </source>
</evidence>
<dbReference type="EMBL" id="WMZU01000011">
    <property type="protein sequence ID" value="MTS27370.1"/>
    <property type="molecule type" value="Genomic_DNA"/>
</dbReference>
<name>A0A6L6LRM2_9FIRM</name>
<reference evidence="2 3" key="1">
    <citation type="journal article" date="2019" name="Nat. Med.">
        <title>A library of human gut bacterial isolates paired with longitudinal multiomics data enables mechanistic microbiome research.</title>
        <authorList>
            <person name="Poyet M."/>
            <person name="Groussin M."/>
            <person name="Gibbons S.M."/>
            <person name="Avila-Pacheco J."/>
            <person name="Jiang X."/>
            <person name="Kearney S.M."/>
            <person name="Perrotta A.R."/>
            <person name="Berdy B."/>
            <person name="Zhao S."/>
            <person name="Lieberman T.D."/>
            <person name="Swanson P.K."/>
            <person name="Smith M."/>
            <person name="Roesemann S."/>
            <person name="Alexander J.E."/>
            <person name="Rich S.A."/>
            <person name="Livny J."/>
            <person name="Vlamakis H."/>
            <person name="Clish C."/>
            <person name="Bullock K."/>
            <person name="Deik A."/>
            <person name="Scott J."/>
            <person name="Pierce K.A."/>
            <person name="Xavier R.J."/>
            <person name="Alm E.J."/>
        </authorList>
    </citation>
    <scope>NUCLEOTIDE SEQUENCE [LARGE SCALE GENOMIC DNA]</scope>
    <source>
        <strain evidence="2 3">BIOML-A4</strain>
    </source>
</reference>
<evidence type="ECO:0000313" key="3">
    <source>
        <dbReference type="Proteomes" id="UP000472755"/>
    </source>
</evidence>
<evidence type="ECO:0000256" key="1">
    <source>
        <dbReference type="SAM" id="Phobius"/>
    </source>
</evidence>
<keyword evidence="1" id="KW-0472">Membrane</keyword>
<comment type="caution">
    <text evidence="2">The sequence shown here is derived from an EMBL/GenBank/DDBJ whole genome shotgun (WGS) entry which is preliminary data.</text>
</comment>
<protein>
    <submittedName>
        <fullName evidence="2">Uncharacterized protein</fullName>
    </submittedName>
</protein>
<keyword evidence="1" id="KW-0812">Transmembrane</keyword>
<feature type="transmembrane region" description="Helical" evidence="1">
    <location>
        <begin position="37"/>
        <end position="67"/>
    </location>
</feature>
<dbReference type="Pfam" id="PF05857">
    <property type="entry name" value="TraX"/>
    <property type="match status" value="1"/>
</dbReference>